<evidence type="ECO:0000256" key="12">
    <source>
        <dbReference type="ARBA" id="ARBA00023316"/>
    </source>
</evidence>
<keyword evidence="6 14" id="KW-0132">Cell division</keyword>
<dbReference type="InterPro" id="IPR004101">
    <property type="entry name" value="Mur_ligase_C"/>
</dbReference>
<evidence type="ECO:0000256" key="1">
    <source>
        <dbReference type="ARBA" id="ARBA00004496"/>
    </source>
</evidence>
<dbReference type="SUPFAM" id="SSF51984">
    <property type="entry name" value="MurCD N-terminal domain"/>
    <property type="match status" value="1"/>
</dbReference>
<comment type="catalytic activity">
    <reaction evidence="13 14">
        <text>UDP-N-acetyl-alpha-D-muramate + L-alanine + ATP = UDP-N-acetyl-alpha-D-muramoyl-L-alanine + ADP + phosphate + H(+)</text>
        <dbReference type="Rhea" id="RHEA:23372"/>
        <dbReference type="ChEBI" id="CHEBI:15378"/>
        <dbReference type="ChEBI" id="CHEBI:30616"/>
        <dbReference type="ChEBI" id="CHEBI:43474"/>
        <dbReference type="ChEBI" id="CHEBI:57972"/>
        <dbReference type="ChEBI" id="CHEBI:70757"/>
        <dbReference type="ChEBI" id="CHEBI:83898"/>
        <dbReference type="ChEBI" id="CHEBI:456216"/>
        <dbReference type="EC" id="6.3.2.8"/>
    </reaction>
</comment>
<evidence type="ECO:0000256" key="10">
    <source>
        <dbReference type="ARBA" id="ARBA00022984"/>
    </source>
</evidence>
<dbReference type="InterPro" id="IPR013221">
    <property type="entry name" value="Mur_ligase_cen"/>
</dbReference>
<comment type="subcellular location">
    <subcellularLocation>
        <location evidence="1 14">Cytoplasm</location>
    </subcellularLocation>
</comment>
<feature type="binding site" evidence="14">
    <location>
        <begin position="120"/>
        <end position="126"/>
    </location>
    <ligand>
        <name>ATP</name>
        <dbReference type="ChEBI" id="CHEBI:30616"/>
    </ligand>
</feature>
<proteinExistence type="inferred from homology"/>
<comment type="similarity">
    <text evidence="14">Belongs to the MurCDEF family.</text>
</comment>
<dbReference type="Gene3D" id="3.90.190.20">
    <property type="entry name" value="Mur ligase, C-terminal domain"/>
    <property type="match status" value="1"/>
</dbReference>
<dbReference type="PANTHER" id="PTHR43445">
    <property type="entry name" value="UDP-N-ACETYLMURAMATE--L-ALANINE LIGASE-RELATED"/>
    <property type="match status" value="1"/>
</dbReference>
<comment type="caution">
    <text evidence="18">The sequence shown here is derived from an EMBL/GenBank/DDBJ whole genome shotgun (WGS) entry which is preliminary data.</text>
</comment>
<name>A0ABR7NJY7_9FIRM</name>
<keyword evidence="8 14" id="KW-0067">ATP-binding</keyword>
<dbReference type="InterPro" id="IPR050061">
    <property type="entry name" value="MurCDEF_pg_biosynth"/>
</dbReference>
<evidence type="ECO:0000256" key="5">
    <source>
        <dbReference type="ARBA" id="ARBA00022598"/>
    </source>
</evidence>
<dbReference type="InterPro" id="IPR000713">
    <property type="entry name" value="Mur_ligase_N"/>
</dbReference>
<evidence type="ECO:0000256" key="9">
    <source>
        <dbReference type="ARBA" id="ARBA00022960"/>
    </source>
</evidence>
<evidence type="ECO:0000256" key="4">
    <source>
        <dbReference type="ARBA" id="ARBA00022490"/>
    </source>
</evidence>
<evidence type="ECO:0000259" key="16">
    <source>
        <dbReference type="Pfam" id="PF02875"/>
    </source>
</evidence>
<comment type="function">
    <text evidence="14">Cell wall formation.</text>
</comment>
<dbReference type="InterPro" id="IPR036615">
    <property type="entry name" value="Mur_ligase_C_dom_sf"/>
</dbReference>
<evidence type="ECO:0000313" key="19">
    <source>
        <dbReference type="Proteomes" id="UP000658131"/>
    </source>
</evidence>
<comment type="pathway">
    <text evidence="2 14">Cell wall biogenesis; peptidoglycan biosynthesis.</text>
</comment>
<keyword evidence="11 14" id="KW-0131">Cell cycle</keyword>
<dbReference type="InterPro" id="IPR005758">
    <property type="entry name" value="UDP-N-AcMur_Ala_ligase_MurC"/>
</dbReference>
<evidence type="ECO:0000256" key="8">
    <source>
        <dbReference type="ARBA" id="ARBA00022840"/>
    </source>
</evidence>
<evidence type="ECO:0000256" key="11">
    <source>
        <dbReference type="ARBA" id="ARBA00023306"/>
    </source>
</evidence>
<dbReference type="SUPFAM" id="SSF53623">
    <property type="entry name" value="MurD-like peptide ligases, catalytic domain"/>
    <property type="match status" value="1"/>
</dbReference>
<feature type="domain" description="Mur ligase N-terminal catalytic" evidence="15">
    <location>
        <begin position="15"/>
        <end position="112"/>
    </location>
</feature>
<dbReference type="Pfam" id="PF01225">
    <property type="entry name" value="Mur_ligase"/>
    <property type="match status" value="1"/>
</dbReference>
<evidence type="ECO:0000256" key="6">
    <source>
        <dbReference type="ARBA" id="ARBA00022618"/>
    </source>
</evidence>
<dbReference type="PANTHER" id="PTHR43445:SF3">
    <property type="entry name" value="UDP-N-ACETYLMURAMATE--L-ALANINE LIGASE"/>
    <property type="match status" value="1"/>
</dbReference>
<dbReference type="HAMAP" id="MF_00046">
    <property type="entry name" value="MurC"/>
    <property type="match status" value="1"/>
</dbReference>
<keyword evidence="4 14" id="KW-0963">Cytoplasm</keyword>
<evidence type="ECO:0000256" key="7">
    <source>
        <dbReference type="ARBA" id="ARBA00022741"/>
    </source>
</evidence>
<keyword evidence="9 14" id="KW-0133">Cell shape</keyword>
<dbReference type="NCBIfam" id="TIGR01082">
    <property type="entry name" value="murC"/>
    <property type="match status" value="1"/>
</dbReference>
<dbReference type="Pfam" id="PF02875">
    <property type="entry name" value="Mur_ligase_C"/>
    <property type="match status" value="1"/>
</dbReference>
<evidence type="ECO:0000256" key="14">
    <source>
        <dbReference type="HAMAP-Rule" id="MF_00046"/>
    </source>
</evidence>
<feature type="domain" description="Mur ligase C-terminal" evidence="16">
    <location>
        <begin position="318"/>
        <end position="443"/>
    </location>
</feature>
<evidence type="ECO:0000259" key="15">
    <source>
        <dbReference type="Pfam" id="PF01225"/>
    </source>
</evidence>
<dbReference type="Gene3D" id="3.40.50.720">
    <property type="entry name" value="NAD(P)-binding Rossmann-like Domain"/>
    <property type="match status" value="1"/>
</dbReference>
<accession>A0ABR7NJY7</accession>
<gene>
    <name evidence="14 18" type="primary">murC</name>
    <name evidence="18" type="ORF">H8717_06970</name>
</gene>
<feature type="domain" description="Mur ligase central" evidence="17">
    <location>
        <begin position="118"/>
        <end position="295"/>
    </location>
</feature>
<keyword evidence="12 14" id="KW-0961">Cell wall biogenesis/degradation</keyword>
<reference evidence="18 19" key="1">
    <citation type="submission" date="2020-08" db="EMBL/GenBank/DDBJ databases">
        <title>Genome public.</title>
        <authorList>
            <person name="Liu C."/>
            <person name="Sun Q."/>
        </authorList>
    </citation>
    <scope>NUCLEOTIDE SEQUENCE [LARGE SCALE GENOMIC DNA]</scope>
    <source>
        <strain evidence="18 19">BX1</strain>
    </source>
</reference>
<evidence type="ECO:0000256" key="2">
    <source>
        <dbReference type="ARBA" id="ARBA00004752"/>
    </source>
</evidence>
<keyword evidence="5 14" id="KW-0436">Ligase</keyword>
<dbReference type="Gene3D" id="3.40.1190.10">
    <property type="entry name" value="Mur-like, catalytic domain"/>
    <property type="match status" value="1"/>
</dbReference>
<keyword evidence="7 14" id="KW-0547">Nucleotide-binding</keyword>
<evidence type="ECO:0000256" key="3">
    <source>
        <dbReference type="ARBA" id="ARBA00012211"/>
    </source>
</evidence>
<evidence type="ECO:0000259" key="17">
    <source>
        <dbReference type="Pfam" id="PF08245"/>
    </source>
</evidence>
<evidence type="ECO:0000256" key="13">
    <source>
        <dbReference type="ARBA" id="ARBA00047833"/>
    </source>
</evidence>
<dbReference type="SUPFAM" id="SSF53244">
    <property type="entry name" value="MurD-like peptide ligases, peptide-binding domain"/>
    <property type="match status" value="1"/>
</dbReference>
<sequence>MSTFSEDLLHSCRKLHFIGIGGSGMFPIVQILHAQGYEISGSDNNPGDTIDQERAMGIRVAIGHDPANLADADAVIYSAAIMADNVELAEARRRGIPTVERSEMLGLLSRRYSNCVCIAGTHGKTTTTAMTTQILLEAGFDPSAVIGGKINAIGGSGRAGASDTMTVEACEFVDTFLHLSPDIAVILNIDDDHLDYFKTMENLIRSFRRFAENTSRTVIYHGDDPNSRRAVEGLPQKLVSFGFSAQNDYYPADIVWKDGAHCAFSLCSGGRKLADLSICVPGRHNILNAVAACAASLEAGAPLSSLAGGLAAFTGVHRRFEILGKINGVTVADDYAHHPTEIAATLRAAKELDFKAVWAVFQPFTFSRTALLLDEFAAALPIADHVVMSAIMGGREINTYGVSTADLAVKIPGSTWFETFEEIREYILAHARPGDLVLTLGCGDVYKCAKMILGLPVPQ</sequence>
<dbReference type="InterPro" id="IPR036565">
    <property type="entry name" value="Mur-like_cat_sf"/>
</dbReference>
<dbReference type="EC" id="6.3.2.8" evidence="3 14"/>
<organism evidence="18 19">
    <name type="scientific">Yanshouia hominis</name>
    <dbReference type="NCBI Taxonomy" id="2763673"/>
    <lineage>
        <taxon>Bacteria</taxon>
        <taxon>Bacillati</taxon>
        <taxon>Bacillota</taxon>
        <taxon>Clostridia</taxon>
        <taxon>Eubacteriales</taxon>
        <taxon>Oscillospiraceae</taxon>
        <taxon>Yanshouia</taxon>
    </lineage>
</organism>
<dbReference type="GO" id="GO:0008763">
    <property type="term" value="F:UDP-N-acetylmuramate-L-alanine ligase activity"/>
    <property type="evidence" value="ECO:0007669"/>
    <property type="project" value="UniProtKB-EC"/>
</dbReference>
<evidence type="ECO:0000313" key="18">
    <source>
        <dbReference type="EMBL" id="MBC8576147.1"/>
    </source>
</evidence>
<dbReference type="Pfam" id="PF08245">
    <property type="entry name" value="Mur_ligase_M"/>
    <property type="match status" value="1"/>
</dbReference>
<dbReference type="Proteomes" id="UP000658131">
    <property type="component" value="Unassembled WGS sequence"/>
</dbReference>
<keyword evidence="10 14" id="KW-0573">Peptidoglycan synthesis</keyword>
<dbReference type="EMBL" id="JACRTB010000009">
    <property type="protein sequence ID" value="MBC8576147.1"/>
    <property type="molecule type" value="Genomic_DNA"/>
</dbReference>
<keyword evidence="19" id="KW-1185">Reference proteome</keyword>
<dbReference type="RefSeq" id="WP_262399698.1">
    <property type="nucleotide sequence ID" value="NZ_JACRTB010000009.1"/>
</dbReference>
<protein>
    <recommendedName>
        <fullName evidence="3 14">UDP-N-acetylmuramate--L-alanine ligase</fullName>
        <ecNumber evidence="3 14">6.3.2.8</ecNumber>
    </recommendedName>
    <alternativeName>
        <fullName evidence="14">UDP-N-acetylmuramoyl-L-alanine synthetase</fullName>
    </alternativeName>
</protein>